<dbReference type="PANTHER" id="PTHR41248:SF1">
    <property type="entry name" value="NORD PROTEIN"/>
    <property type="match status" value="1"/>
</dbReference>
<sequence length="615" mass="71818">MERFIKFNNEVVEAGELLHFERVAQAWMRSSEFTLSERQLLELNPADHLVAISVFWRHRTPAIQHAGRVTDVLLLTLGFYKEFNLRVYEEFLDELQGHQFEQLARQLVFLLEEIRFTQQITKTRKGTAKWFQLRHQAAVPYYKQQLSTLQKRGFTSDALLYFIAVAFYEGTLHVQDIGEFSELVPFLNQWRTLSSTEDTVDTVWGILFRMEDILSQDAQLTHFQHLVLRGSEFENFTYHRGLKKELKGTEESKESVEEMMQMWHQESEQEKGLHLRFEIEHGRDSDLADPDGAVEEGREDHEPTSIGLGNSSAQSSEDYDQDQLTASLFPRIHDTVVAKERLIEVQETTNFTAVAKTRLLQSPYVKQLVTLFEKEMAKKEIDVQRNLSKGRLQKNLLPLWLEERPRIFYRKGQDSRELDAVFYLLVDGSASMQDKLEETKEAVLYVHDVLRKLRIPHRIVQHYEDAYDATESYQPNYFEVMHEYDHTTDAAPSIYSMEAHEDNRDGYALRKAGHSLLARPESQKFLLYFSDGEPSAFEYREKGILDTADAVQWLEKKGIGFLHLYLSDTKVTEEQQHLFSVIYGKRTAATDSLDQFTSEAHRLLKRMLQHALMRL</sequence>
<dbReference type="InterPro" id="IPR051928">
    <property type="entry name" value="NorD/CobT"/>
</dbReference>
<dbReference type="RefSeq" id="WP_094941963.1">
    <property type="nucleotide sequence ID" value="NZ_NOKQ01000187.1"/>
</dbReference>
<dbReference type="SMART" id="SM00327">
    <property type="entry name" value="VWA"/>
    <property type="match status" value="1"/>
</dbReference>
<reference evidence="3 4" key="1">
    <citation type="submission" date="2017-07" db="EMBL/GenBank/DDBJ databases">
        <title>Tetzosporium hominis gen.nov. sp.nov.</title>
        <authorList>
            <person name="Tetz G."/>
            <person name="Tetz V."/>
        </authorList>
    </citation>
    <scope>NUCLEOTIDE SEQUENCE [LARGE SCALE GENOMIC DNA]</scope>
    <source>
        <strain evidence="3 4">VT-49</strain>
    </source>
</reference>
<evidence type="ECO:0000313" key="3">
    <source>
        <dbReference type="EMBL" id="OZS78729.1"/>
    </source>
</evidence>
<dbReference type="Gene3D" id="3.40.50.410">
    <property type="entry name" value="von Willebrand factor, type A domain"/>
    <property type="match status" value="1"/>
</dbReference>
<dbReference type="InterPro" id="IPR036465">
    <property type="entry name" value="vWFA_dom_sf"/>
</dbReference>
<evidence type="ECO:0000256" key="1">
    <source>
        <dbReference type="SAM" id="MobiDB-lite"/>
    </source>
</evidence>
<dbReference type="Proteomes" id="UP000217065">
    <property type="component" value="Unassembled WGS sequence"/>
</dbReference>
<feature type="compositionally biased region" description="Polar residues" evidence="1">
    <location>
        <begin position="307"/>
        <end position="317"/>
    </location>
</feature>
<keyword evidence="4" id="KW-1185">Reference proteome</keyword>
<dbReference type="EMBL" id="NOKQ01000187">
    <property type="protein sequence ID" value="OZS78729.1"/>
    <property type="molecule type" value="Genomic_DNA"/>
</dbReference>
<dbReference type="OrthoDB" id="2370292at2"/>
<accession>A0A264W582</accession>
<evidence type="ECO:0000313" key="4">
    <source>
        <dbReference type="Proteomes" id="UP000217065"/>
    </source>
</evidence>
<comment type="caution">
    <text evidence="3">The sequence shown here is derived from an EMBL/GenBank/DDBJ whole genome shotgun (WGS) entry which is preliminary data.</text>
</comment>
<name>A0A264W582_9BACL</name>
<organism evidence="3 4">
    <name type="scientific">Tetzosporium hominis</name>
    <dbReference type="NCBI Taxonomy" id="2020506"/>
    <lineage>
        <taxon>Bacteria</taxon>
        <taxon>Bacillati</taxon>
        <taxon>Bacillota</taxon>
        <taxon>Bacilli</taxon>
        <taxon>Bacillales</taxon>
        <taxon>Caryophanaceae</taxon>
        <taxon>Tetzosporium</taxon>
    </lineage>
</organism>
<protein>
    <recommendedName>
        <fullName evidence="2">VWFA domain-containing protein</fullName>
    </recommendedName>
</protein>
<dbReference type="AlphaFoldDB" id="A0A264W582"/>
<evidence type="ECO:0000259" key="2">
    <source>
        <dbReference type="SMART" id="SM00327"/>
    </source>
</evidence>
<proteinExistence type="predicted"/>
<dbReference type="SUPFAM" id="SSF53300">
    <property type="entry name" value="vWA-like"/>
    <property type="match status" value="1"/>
</dbReference>
<feature type="region of interest" description="Disordered" evidence="1">
    <location>
        <begin position="283"/>
        <end position="317"/>
    </location>
</feature>
<dbReference type="PANTHER" id="PTHR41248">
    <property type="entry name" value="NORD PROTEIN"/>
    <property type="match status" value="1"/>
</dbReference>
<feature type="domain" description="VWFA" evidence="2">
    <location>
        <begin position="419"/>
        <end position="602"/>
    </location>
</feature>
<gene>
    <name evidence="3" type="ORF">CF394_04105</name>
</gene>
<dbReference type="InterPro" id="IPR002035">
    <property type="entry name" value="VWF_A"/>
</dbReference>